<dbReference type="Proteomes" id="UP000549009">
    <property type="component" value="Unassembled WGS sequence"/>
</dbReference>
<evidence type="ECO:0000313" key="3">
    <source>
        <dbReference type="EMBL" id="MBB5103330.1"/>
    </source>
</evidence>
<dbReference type="OrthoDB" id="3765294at2"/>
<gene>
    <name evidence="4" type="ORF">CP982_14825</name>
    <name evidence="3" type="ORF">FHS40_002383</name>
</gene>
<dbReference type="KEGG" id="sspb:CP982_14825"/>
<proteinExistence type="predicted"/>
<dbReference type="PANTHER" id="PTHR37813:SF1">
    <property type="entry name" value="FELS-2 PROPHAGE PROTEIN"/>
    <property type="match status" value="1"/>
</dbReference>
<evidence type="ECO:0000313" key="6">
    <source>
        <dbReference type="Proteomes" id="UP000549009"/>
    </source>
</evidence>
<evidence type="ECO:0000313" key="5">
    <source>
        <dbReference type="Proteomes" id="UP000326505"/>
    </source>
</evidence>
<dbReference type="PANTHER" id="PTHR37813">
    <property type="entry name" value="FELS-2 PROPHAGE PROTEIN"/>
    <property type="match status" value="1"/>
</dbReference>
<dbReference type="EMBL" id="JACHJD010000003">
    <property type="protein sequence ID" value="MBB5103330.1"/>
    <property type="molecule type" value="Genomic_DNA"/>
</dbReference>
<keyword evidence="1" id="KW-1188">Viral release from host cell</keyword>
<evidence type="ECO:0000313" key="4">
    <source>
        <dbReference type="EMBL" id="QEV59854.1"/>
    </source>
</evidence>
<dbReference type="EMBL" id="CP023690">
    <property type="protein sequence ID" value="QEV59854.1"/>
    <property type="molecule type" value="Genomic_DNA"/>
</dbReference>
<protein>
    <submittedName>
        <fullName evidence="3">Phage-related protein</fullName>
    </submittedName>
</protein>
<feature type="domain" description="Phage tail tape measure protein" evidence="2">
    <location>
        <begin position="115"/>
        <end position="310"/>
    </location>
</feature>
<dbReference type="RefSeq" id="WP_150510972.1">
    <property type="nucleotide sequence ID" value="NZ_BMSQ01000036.1"/>
</dbReference>
<sequence length="796" mass="83020">MAVEVGVGYVSVVPEVQGFGQRLQQEVTGPADAAGQGAGGAAGEGFKSKMGGVLKAGIAGIGVAAGAVLVKGFQNALDQQSINNRIQAQLGSTPKDAKRYGDVAGQLYAHGVTDNVQDAANVIRSVLESGIAPPDATNHQLESIASKAGNLAKVFDQDVGGVTRAVSQMLRTGMAKSADEAFDVLTRGFQNGSNKADDLLDTMNEYSTQFRKLGLDGKTSLGLISQMVQAGARDSDVAADALKEFSIRVVDGSKTTADGFKAIGLNAEDMAARFGKGGETAAGALDLTIDRLRAMKDPVEQNQAAVNLFGTQSEDLGKALYAMDPSNAVKALGKTAGAADKMGKALHSGAGARIEQFKRTAEVKLTNFIGNQVLPPMLSLGSAAADVVAPAFNRAKGVVGGFFGSFSSGGVRGVISGIGQEVRGLASSARDELSPSVGALSERFTTSFLPAARGVWAVISTQLAPSVRGLFSAVSGAVGPAFTGLAQIFTGTVVPAAISVYTALYENVQPILSSVADFISAHVVPAVRSFGAKFQEVVQKAQPLIQAVSTVAGWVGRLAAEILGAAIPVIVRLAGPVFSGLVWALGVVLSGIGDVIWIVGKLAQAFVGAIRGVGEFASSSKRRVGDFVDWMGGLPRSIRRKLGDFRELLVGKGRDLVRGIWDGVRELGGWLKDKLTGWAKKIIPGPIAKALGINSPSRLMRDEIGRWIPAGVVEGIDAEQRTLDTRLRAMVRVPEMRAVRASAAGVQSQPTGSWEGAINALLRSLERERGRDIVVRIGETEIARAVAYGQRQLARR</sequence>
<evidence type="ECO:0000256" key="1">
    <source>
        <dbReference type="ARBA" id="ARBA00022612"/>
    </source>
</evidence>
<organism evidence="4 5">
    <name type="scientific">Streptomyces spectabilis</name>
    <dbReference type="NCBI Taxonomy" id="68270"/>
    <lineage>
        <taxon>Bacteria</taxon>
        <taxon>Bacillati</taxon>
        <taxon>Actinomycetota</taxon>
        <taxon>Actinomycetes</taxon>
        <taxon>Kitasatosporales</taxon>
        <taxon>Streptomycetaceae</taxon>
        <taxon>Streptomyces</taxon>
    </lineage>
</organism>
<accession>A0A5P2X805</accession>
<dbReference type="Proteomes" id="UP000326505">
    <property type="component" value="Chromosome"/>
</dbReference>
<reference evidence="4 5" key="1">
    <citation type="submission" date="2017-09" db="EMBL/GenBank/DDBJ databases">
        <authorList>
            <person name="Lee N."/>
            <person name="Cho B.-K."/>
        </authorList>
    </citation>
    <scope>NUCLEOTIDE SEQUENCE [LARGE SCALE GENOMIC DNA]</scope>
    <source>
        <strain evidence="4 5">ATCC 27465</strain>
    </source>
</reference>
<dbReference type="Pfam" id="PF10145">
    <property type="entry name" value="PhageMin_Tail"/>
    <property type="match status" value="1"/>
</dbReference>
<name>A0A5P2X805_STRST</name>
<dbReference type="InterPro" id="IPR010090">
    <property type="entry name" value="Phage_tape_meas"/>
</dbReference>
<dbReference type="AlphaFoldDB" id="A0A5P2X805"/>
<evidence type="ECO:0000259" key="2">
    <source>
        <dbReference type="Pfam" id="PF10145"/>
    </source>
</evidence>
<keyword evidence="6" id="KW-1185">Reference proteome</keyword>
<reference evidence="3 6" key="2">
    <citation type="submission" date="2020-08" db="EMBL/GenBank/DDBJ databases">
        <title>Genomic Encyclopedia of Type Strains, Phase III (KMG-III): the genomes of soil and plant-associated and newly described type strains.</title>
        <authorList>
            <person name="Whitman W."/>
        </authorList>
    </citation>
    <scope>NUCLEOTIDE SEQUENCE [LARGE SCALE GENOMIC DNA]</scope>
    <source>
        <strain evidence="3 6">CECT 3146</strain>
    </source>
</reference>